<evidence type="ECO:0000256" key="1">
    <source>
        <dbReference type="ARBA" id="ARBA00004141"/>
    </source>
</evidence>
<comment type="caution">
    <text evidence="9">The sequence shown here is derived from an EMBL/GenBank/DDBJ whole genome shotgun (WGS) entry which is preliminary data.</text>
</comment>
<dbReference type="Pfam" id="PF25145">
    <property type="entry name" value="NfeD1b_N"/>
    <property type="match status" value="1"/>
</dbReference>
<feature type="transmembrane region" description="Helical" evidence="5">
    <location>
        <begin position="349"/>
        <end position="372"/>
    </location>
</feature>
<feature type="domain" description="NfeD integral membrane" evidence="7">
    <location>
        <begin position="252"/>
        <end position="368"/>
    </location>
</feature>
<accession>A0A5C8CER9</accession>
<comment type="subcellular location">
    <subcellularLocation>
        <location evidence="1">Membrane</location>
        <topology evidence="1">Multi-pass membrane protein</topology>
    </subcellularLocation>
</comment>
<dbReference type="InterPro" id="IPR002810">
    <property type="entry name" value="NfeD-like_C"/>
</dbReference>
<evidence type="ECO:0000256" key="4">
    <source>
        <dbReference type="ARBA" id="ARBA00023136"/>
    </source>
</evidence>
<evidence type="ECO:0000259" key="8">
    <source>
        <dbReference type="Pfam" id="PF25145"/>
    </source>
</evidence>
<proteinExistence type="predicted"/>
<dbReference type="Gene3D" id="3.90.226.10">
    <property type="entry name" value="2-enoyl-CoA Hydratase, Chain A, domain 1"/>
    <property type="match status" value="1"/>
</dbReference>
<dbReference type="InterPro" id="IPR052165">
    <property type="entry name" value="Membrane_assoc_protease"/>
</dbReference>
<dbReference type="PANTHER" id="PTHR33507">
    <property type="entry name" value="INNER MEMBRANE PROTEIN YBBJ"/>
    <property type="match status" value="1"/>
</dbReference>
<evidence type="ECO:0000313" key="10">
    <source>
        <dbReference type="Proteomes" id="UP000325116"/>
    </source>
</evidence>
<keyword evidence="4 5" id="KW-0472">Membrane</keyword>
<gene>
    <name evidence="9" type="ORF">EPJ80_08905</name>
</gene>
<dbReference type="InterPro" id="IPR056738">
    <property type="entry name" value="NfeD1b_N"/>
</dbReference>
<evidence type="ECO:0000259" key="6">
    <source>
        <dbReference type="Pfam" id="PF01957"/>
    </source>
</evidence>
<keyword evidence="3 5" id="KW-1133">Transmembrane helix</keyword>
<evidence type="ECO:0000256" key="3">
    <source>
        <dbReference type="ARBA" id="ARBA00022989"/>
    </source>
</evidence>
<dbReference type="CDD" id="cd07021">
    <property type="entry name" value="Clp_protease_NfeD_like"/>
    <property type="match status" value="1"/>
</dbReference>
<feature type="transmembrane region" description="Helical" evidence="5">
    <location>
        <begin position="326"/>
        <end position="343"/>
    </location>
</feature>
<dbReference type="Pfam" id="PF24961">
    <property type="entry name" value="NfeD_membrane"/>
    <property type="match status" value="1"/>
</dbReference>
<dbReference type="GO" id="GO:0005886">
    <property type="term" value="C:plasma membrane"/>
    <property type="evidence" value="ECO:0007669"/>
    <property type="project" value="TreeGrafter"/>
</dbReference>
<evidence type="ECO:0000256" key="2">
    <source>
        <dbReference type="ARBA" id="ARBA00022692"/>
    </source>
</evidence>
<dbReference type="PANTHER" id="PTHR33507:SF3">
    <property type="entry name" value="INNER MEMBRANE PROTEIN YBBJ"/>
    <property type="match status" value="1"/>
</dbReference>
<dbReference type="Proteomes" id="UP000325116">
    <property type="component" value="Unassembled WGS sequence"/>
</dbReference>
<dbReference type="InterPro" id="IPR012340">
    <property type="entry name" value="NA-bd_OB-fold"/>
</dbReference>
<dbReference type="SUPFAM" id="SSF52096">
    <property type="entry name" value="ClpP/crotonase"/>
    <property type="match status" value="1"/>
</dbReference>
<protein>
    <submittedName>
        <fullName evidence="9">Nodulation protein NfeD</fullName>
    </submittedName>
</protein>
<feature type="domain" description="NfeD1b N-terminal" evidence="8">
    <location>
        <begin position="47"/>
        <end position="232"/>
    </location>
</feature>
<feature type="transmembrane region" description="Helical" evidence="5">
    <location>
        <begin position="242"/>
        <end position="266"/>
    </location>
</feature>
<dbReference type="EMBL" id="SAXT01000005">
    <property type="protein sequence ID" value="TXJ11819.1"/>
    <property type="molecule type" value="Genomic_DNA"/>
</dbReference>
<dbReference type="Gene3D" id="2.40.50.140">
    <property type="entry name" value="Nucleic acid-binding proteins"/>
    <property type="match status" value="1"/>
</dbReference>
<dbReference type="Pfam" id="PF01957">
    <property type="entry name" value="NfeD"/>
    <property type="match status" value="1"/>
</dbReference>
<feature type="domain" description="NfeD-like C-terminal" evidence="6">
    <location>
        <begin position="397"/>
        <end position="451"/>
    </location>
</feature>
<evidence type="ECO:0000259" key="7">
    <source>
        <dbReference type="Pfam" id="PF24961"/>
    </source>
</evidence>
<evidence type="ECO:0000313" key="9">
    <source>
        <dbReference type="EMBL" id="TXJ11819.1"/>
    </source>
</evidence>
<keyword evidence="2 5" id="KW-0812">Transmembrane</keyword>
<feature type="transmembrane region" description="Helical" evidence="5">
    <location>
        <begin position="273"/>
        <end position="293"/>
    </location>
</feature>
<feature type="transmembrane region" description="Helical" evidence="5">
    <location>
        <begin position="299"/>
        <end position="319"/>
    </location>
</feature>
<organism evidence="9 10">
    <name type="scientific">Brachyspira aalborgi</name>
    <dbReference type="NCBI Taxonomy" id="29522"/>
    <lineage>
        <taxon>Bacteria</taxon>
        <taxon>Pseudomonadati</taxon>
        <taxon>Spirochaetota</taxon>
        <taxon>Spirochaetia</taxon>
        <taxon>Brachyspirales</taxon>
        <taxon>Brachyspiraceae</taxon>
        <taxon>Brachyspira</taxon>
    </lineage>
</organism>
<dbReference type="InterPro" id="IPR056739">
    <property type="entry name" value="NfeD_membrane"/>
</dbReference>
<name>A0A5C8CER9_9SPIR</name>
<reference evidence="9 10" key="1">
    <citation type="journal article" date="1992" name="Lakartidningen">
        <title>[Penicillin V and not amoxicillin is the first choice preparation in acute otitis].</title>
        <authorList>
            <person name="Kamme C."/>
            <person name="Lundgren K."/>
            <person name="Prellner K."/>
        </authorList>
    </citation>
    <scope>NUCLEOTIDE SEQUENCE [LARGE SCALE GENOMIC DNA]</scope>
    <source>
        <strain evidence="9 10">W1</strain>
    </source>
</reference>
<dbReference type="AlphaFoldDB" id="A0A5C8CER9"/>
<evidence type="ECO:0000256" key="5">
    <source>
        <dbReference type="SAM" id="Phobius"/>
    </source>
</evidence>
<dbReference type="InterPro" id="IPR029045">
    <property type="entry name" value="ClpP/crotonase-like_dom_sf"/>
</dbReference>
<sequence length="454" mass="49530">MGKFKKKFMNNKKIFITFILIFTFFISKNIYCQDNVKVYVIKKLEFQEINRWYAAYIKKAIKKASDEGASLIILELDTPGGLLSSALSIKNYIIESDIPVVAYINKNALSAGALISLSCEAIYMSDGSIIGAATPVYMKGGNIEKASEKEISAMRAAMRSSAERSKKNVRAAEAMVDETIILTKSKDGIDLDDKTLLTLSLEEALKVNIADAKANSIIEIIKLRNLSENSTIKNVEEEKYDYILRFLINPAVLSALISIGIIGVYIELKTPGFGIGGVISIIAFSIFFFAQIFVGDSGFLSPAIFLLGIVLLAIEIFVIPGFGITGILGILGIVAGIFMSFGINNIAQATFVVFVSLIADIIIIIILARFILKSKGFKSKIALDTDTAGYYSSVSYDDLLGCEGITDTFLRPSGNIIINGKKYDAITEGEFINKGVKIKVILVEGNKIVIKEAK</sequence>